<feature type="active site" evidence="3">
    <location>
        <position position="110"/>
    </location>
</feature>
<dbReference type="PROSITE" id="PS00141">
    <property type="entry name" value="ASP_PROTEASE"/>
    <property type="match status" value="1"/>
</dbReference>
<dbReference type="PANTHER" id="PTHR47966">
    <property type="entry name" value="BETA-SITE APP-CLEAVING ENZYME, ISOFORM A-RELATED"/>
    <property type="match status" value="1"/>
</dbReference>
<dbReference type="PRINTS" id="PR00792">
    <property type="entry name" value="PEPSIN"/>
</dbReference>
<gene>
    <name evidence="7" type="ORF">TWF696_004309</name>
</gene>
<keyword evidence="4" id="KW-0378">Hydrolase</keyword>
<dbReference type="InterPro" id="IPR001969">
    <property type="entry name" value="Aspartic_peptidase_AS"/>
</dbReference>
<sequence length="483" mass="53895">MRWSRCLKLTVPLVLLTSILPATGLIHPRRAEPADIIALQDEISDFQIPIYKTSKDVPALNVLPHHRRKRSITRRNPTSHPHTQTINATEDATYWVPVKIGDQDFKLLLDTGSSDTWVVTKPWYRCLGYSIFEPDTIVENPPSYCAFGPGFDTRTSDTFQIVNENDTSFLTRYFDDSVVSGYLGEDIVDVSGVVVTQVIGIANWTLEWQGDGETSGILGLGYPGTIPSEPGHTPFDWVQQDQLGTHKMPFDCHEVYPSFVENLATYNYKSIFSIALNRSQTMTPGNWTDTVFTPEGGLLTLGGIPSLEGLGLPFARAKMNPHINEDNACASDFNQIGYGIEIDGVADGQEAFVTERYPAKVDTGSPIIAFPRKLAKKVYNRIYPDAKDYPEPWELWTVPCNETFPEFGFVIDGVVITMQRPSVITAYDHDATGETGKLMCSTMFITHDAGSDFIILGAPFLQEVLAIYDVEHKEMRFGKRFGN</sequence>
<keyword evidence="5" id="KW-0732">Signal</keyword>
<evidence type="ECO:0000256" key="1">
    <source>
        <dbReference type="ARBA" id="ARBA00007447"/>
    </source>
</evidence>
<feature type="active site" evidence="3">
    <location>
        <position position="362"/>
    </location>
</feature>
<keyword evidence="4" id="KW-0645">Protease</keyword>
<dbReference type="InterPro" id="IPR034164">
    <property type="entry name" value="Pepsin-like_dom"/>
</dbReference>
<dbReference type="InterPro" id="IPR021109">
    <property type="entry name" value="Peptidase_aspartic_dom_sf"/>
</dbReference>
<dbReference type="GO" id="GO:0006508">
    <property type="term" value="P:proteolysis"/>
    <property type="evidence" value="ECO:0007669"/>
    <property type="project" value="UniProtKB-KW"/>
</dbReference>
<protein>
    <recommendedName>
        <fullName evidence="6">Peptidase A1 domain-containing protein</fullName>
    </recommendedName>
</protein>
<feature type="chain" id="PRO_5043631392" description="Peptidase A1 domain-containing protein" evidence="5">
    <location>
        <begin position="25"/>
        <end position="483"/>
    </location>
</feature>
<reference evidence="7 8" key="1">
    <citation type="submission" date="2019-10" db="EMBL/GenBank/DDBJ databases">
        <authorList>
            <person name="Palmer J.M."/>
        </authorList>
    </citation>
    <scope>NUCLEOTIDE SEQUENCE [LARGE SCALE GENOMIC DNA]</scope>
    <source>
        <strain evidence="7 8">TWF696</strain>
    </source>
</reference>
<dbReference type="PROSITE" id="PS51767">
    <property type="entry name" value="PEPTIDASE_A1"/>
    <property type="match status" value="1"/>
</dbReference>
<feature type="domain" description="Peptidase A1" evidence="6">
    <location>
        <begin position="94"/>
        <end position="478"/>
    </location>
</feature>
<dbReference type="Gene3D" id="2.40.70.10">
    <property type="entry name" value="Acid Proteases"/>
    <property type="match status" value="2"/>
</dbReference>
<dbReference type="GO" id="GO:0000324">
    <property type="term" value="C:fungal-type vacuole"/>
    <property type="evidence" value="ECO:0007669"/>
    <property type="project" value="TreeGrafter"/>
</dbReference>
<keyword evidence="2 4" id="KW-0064">Aspartyl protease</keyword>
<name>A0AAV9V5R2_9PEZI</name>
<dbReference type="Proteomes" id="UP001375240">
    <property type="component" value="Unassembled WGS sequence"/>
</dbReference>
<dbReference type="PANTHER" id="PTHR47966:SF47">
    <property type="entry name" value="ENDOPEPTIDASE, PUTATIVE (AFU_ORTHOLOGUE AFUA_3G01220)-RELATED"/>
    <property type="match status" value="1"/>
</dbReference>
<dbReference type="SUPFAM" id="SSF50630">
    <property type="entry name" value="Acid proteases"/>
    <property type="match status" value="1"/>
</dbReference>
<dbReference type="EMBL" id="JAVHNQ010000002">
    <property type="protein sequence ID" value="KAK6355192.1"/>
    <property type="molecule type" value="Genomic_DNA"/>
</dbReference>
<feature type="signal peptide" evidence="5">
    <location>
        <begin position="1"/>
        <end position="24"/>
    </location>
</feature>
<dbReference type="InterPro" id="IPR001461">
    <property type="entry name" value="Aspartic_peptidase_A1"/>
</dbReference>
<dbReference type="GO" id="GO:0004190">
    <property type="term" value="F:aspartic-type endopeptidase activity"/>
    <property type="evidence" value="ECO:0007669"/>
    <property type="project" value="UniProtKB-KW"/>
</dbReference>
<organism evidence="7 8">
    <name type="scientific">Orbilia brochopaga</name>
    <dbReference type="NCBI Taxonomy" id="3140254"/>
    <lineage>
        <taxon>Eukaryota</taxon>
        <taxon>Fungi</taxon>
        <taxon>Dikarya</taxon>
        <taxon>Ascomycota</taxon>
        <taxon>Pezizomycotina</taxon>
        <taxon>Orbiliomycetes</taxon>
        <taxon>Orbiliales</taxon>
        <taxon>Orbiliaceae</taxon>
        <taxon>Orbilia</taxon>
    </lineage>
</organism>
<evidence type="ECO:0000256" key="5">
    <source>
        <dbReference type="SAM" id="SignalP"/>
    </source>
</evidence>
<dbReference type="InterPro" id="IPR033121">
    <property type="entry name" value="PEPTIDASE_A1"/>
</dbReference>
<dbReference type="AlphaFoldDB" id="A0AAV9V5R2"/>
<proteinExistence type="inferred from homology"/>
<evidence type="ECO:0000313" key="8">
    <source>
        <dbReference type="Proteomes" id="UP001375240"/>
    </source>
</evidence>
<dbReference type="CDD" id="cd05471">
    <property type="entry name" value="pepsin_like"/>
    <property type="match status" value="1"/>
</dbReference>
<comment type="similarity">
    <text evidence="1 4">Belongs to the peptidase A1 family.</text>
</comment>
<dbReference type="Pfam" id="PF00026">
    <property type="entry name" value="Asp"/>
    <property type="match status" value="2"/>
</dbReference>
<keyword evidence="8" id="KW-1185">Reference proteome</keyword>
<evidence type="ECO:0000256" key="4">
    <source>
        <dbReference type="RuleBase" id="RU000454"/>
    </source>
</evidence>
<evidence type="ECO:0000313" key="7">
    <source>
        <dbReference type="EMBL" id="KAK6355192.1"/>
    </source>
</evidence>
<evidence type="ECO:0000259" key="6">
    <source>
        <dbReference type="PROSITE" id="PS51767"/>
    </source>
</evidence>
<evidence type="ECO:0000256" key="2">
    <source>
        <dbReference type="ARBA" id="ARBA00022750"/>
    </source>
</evidence>
<evidence type="ECO:0000256" key="3">
    <source>
        <dbReference type="PIRSR" id="PIRSR601461-1"/>
    </source>
</evidence>
<comment type="caution">
    <text evidence="7">The sequence shown here is derived from an EMBL/GenBank/DDBJ whole genome shotgun (WGS) entry which is preliminary data.</text>
</comment>
<accession>A0AAV9V5R2</accession>